<dbReference type="Proteomes" id="UP000323505">
    <property type="component" value="Unassembled WGS sequence"/>
</dbReference>
<protein>
    <recommendedName>
        <fullName evidence="3">XRE family transcriptional regulator</fullName>
    </recommendedName>
</protein>
<dbReference type="Gene3D" id="1.10.260.40">
    <property type="entry name" value="lambda repressor-like DNA-binding domains"/>
    <property type="match status" value="1"/>
</dbReference>
<dbReference type="InterPro" id="IPR010982">
    <property type="entry name" value="Lambda_DNA-bd_dom_sf"/>
</dbReference>
<accession>A0A5D3FX76</accession>
<comment type="caution">
    <text evidence="1">The sequence shown here is derived from an EMBL/GenBank/DDBJ whole genome shotgun (WGS) entry which is preliminary data.</text>
</comment>
<name>A0A5D3FX76_9ACTN</name>
<dbReference type="AlphaFoldDB" id="A0A5D3FX76"/>
<sequence length="460" mass="51509">MTNVENERTGTGRIGTRLRAARKAAGLTVADLAEQWRDRAPEQVRRRLPALKDLERTIRGHEAGTHAPGPRYRLLWAHALRMPESELFPEPLPHENASAVGNQGISPTAESTVVAKPAPHRLETDEEDVKRRQLIRDAGALAAGAAIAPILTTLTDAWQASHPRLPGATVSRAMLDDWTDAYRTHVRSYVNAPPEQVLAKLTRDWAEMAPHLAHVQPKDVERDLAHAAAQHAYLIAGTAIQIGDPRLATRWWTTSRLMADRSGDSLLSAYTRSWEVTNRVTDPHEDLGELLILAREARRLSGRHPSGTMIYATTVEAEVLAFMGHKRAAVDALRHAEDIFERIPSTEPDREELLRFDQCCVYSLAGLRDRALEAHRAAREFYRPETHLYNTIQLDLYETVLEAHRDPGEASRQAVSILEAVPEDRRIRRVTLTARRVLDALPEQALTLPAARELRALTTR</sequence>
<reference evidence="1 2" key="1">
    <citation type="submission" date="2019-08" db="EMBL/GenBank/DDBJ databases">
        <title>Actinomadura sp. nov. CYP1-5 isolated from mountain soil.</title>
        <authorList>
            <person name="Songsumanus A."/>
            <person name="Kuncharoen N."/>
            <person name="Kudo T."/>
            <person name="Yuki M."/>
            <person name="Igarashi Y."/>
            <person name="Tanasupawat S."/>
        </authorList>
    </citation>
    <scope>NUCLEOTIDE SEQUENCE [LARGE SCALE GENOMIC DNA]</scope>
    <source>
        <strain evidence="1 2">CYP1-5</strain>
    </source>
</reference>
<proteinExistence type="predicted"/>
<dbReference type="CDD" id="cd00093">
    <property type="entry name" value="HTH_XRE"/>
    <property type="match status" value="1"/>
</dbReference>
<evidence type="ECO:0000313" key="2">
    <source>
        <dbReference type="Proteomes" id="UP000323505"/>
    </source>
</evidence>
<dbReference type="EMBL" id="VSRQ01000001">
    <property type="protein sequence ID" value="TYK52609.1"/>
    <property type="molecule type" value="Genomic_DNA"/>
</dbReference>
<keyword evidence="2" id="KW-1185">Reference proteome</keyword>
<dbReference type="RefSeq" id="WP_148757210.1">
    <property type="nucleotide sequence ID" value="NZ_VSRQ01000001.1"/>
</dbReference>
<gene>
    <name evidence="1" type="ORF">FXF68_02225</name>
</gene>
<dbReference type="InterPro" id="IPR001387">
    <property type="entry name" value="Cro/C1-type_HTH"/>
</dbReference>
<organism evidence="1 2">
    <name type="scientific">Actinomadura decatromicini</name>
    <dbReference type="NCBI Taxonomy" id="2604572"/>
    <lineage>
        <taxon>Bacteria</taxon>
        <taxon>Bacillati</taxon>
        <taxon>Actinomycetota</taxon>
        <taxon>Actinomycetes</taxon>
        <taxon>Streptosporangiales</taxon>
        <taxon>Thermomonosporaceae</taxon>
        <taxon>Actinomadura</taxon>
    </lineage>
</organism>
<evidence type="ECO:0008006" key="3">
    <source>
        <dbReference type="Google" id="ProtNLM"/>
    </source>
</evidence>
<dbReference type="GO" id="GO:0003677">
    <property type="term" value="F:DNA binding"/>
    <property type="evidence" value="ECO:0007669"/>
    <property type="project" value="InterPro"/>
</dbReference>
<evidence type="ECO:0000313" key="1">
    <source>
        <dbReference type="EMBL" id="TYK52609.1"/>
    </source>
</evidence>